<dbReference type="Gramene" id="Jr12_09560_p1">
    <property type="protein sequence ID" value="cds.Jr12_09560_p1"/>
    <property type="gene ID" value="Jr12_09560"/>
</dbReference>
<evidence type="ECO:0000313" key="1">
    <source>
        <dbReference type="EMBL" id="KAF5452179.1"/>
    </source>
</evidence>
<gene>
    <name evidence="1" type="ORF">F2P56_027206</name>
</gene>
<name>A0A833U399_JUGRE</name>
<proteinExistence type="predicted"/>
<comment type="caution">
    <text evidence="1">The sequence shown here is derived from an EMBL/GenBank/DDBJ whole genome shotgun (WGS) entry which is preliminary data.</text>
</comment>
<reference evidence="1" key="1">
    <citation type="submission" date="2015-10" db="EMBL/GenBank/DDBJ databases">
        <authorList>
            <person name="Martinez-Garcia P.J."/>
            <person name="Crepeau M.W."/>
            <person name="Puiu D."/>
            <person name="Gonzalez-Ibeas D."/>
            <person name="Whalen J."/>
            <person name="Stevens K."/>
            <person name="Paul R."/>
            <person name="Butterfield T."/>
            <person name="Britton M."/>
            <person name="Reagan R."/>
            <person name="Chakraborty S."/>
            <person name="Walawage S.L."/>
            <person name="Vasquez-Gross H.A."/>
            <person name="Cardeno C."/>
            <person name="Famula R."/>
            <person name="Pratt K."/>
            <person name="Kuruganti S."/>
            <person name="Aradhya M.K."/>
            <person name="Leslie C.A."/>
            <person name="Dandekar A.M."/>
            <person name="Salzberg S.L."/>
            <person name="Wegrzyn J.L."/>
            <person name="Langley C.H."/>
            <person name="Neale D.B."/>
        </authorList>
    </citation>
    <scope>NUCLEOTIDE SEQUENCE</scope>
    <source>
        <tissue evidence="1">Leaves</tissue>
    </source>
</reference>
<dbReference type="AlphaFoldDB" id="A0A833U399"/>
<dbReference type="Proteomes" id="UP000619265">
    <property type="component" value="Unassembled WGS sequence"/>
</dbReference>
<reference evidence="1" key="2">
    <citation type="submission" date="2020-03" db="EMBL/GenBank/DDBJ databases">
        <title>Walnut 2.0.</title>
        <authorList>
            <person name="Marrano A."/>
            <person name="Britton M."/>
            <person name="Zimin A.V."/>
            <person name="Zaini P.A."/>
            <person name="Workman R."/>
            <person name="Puiu D."/>
            <person name="Bianco L."/>
            <person name="Allen B.J."/>
            <person name="Troggio M."/>
            <person name="Leslie C.A."/>
            <person name="Timp W."/>
            <person name="Dendekar A."/>
            <person name="Salzberg S.L."/>
            <person name="Neale D.B."/>
        </authorList>
    </citation>
    <scope>NUCLEOTIDE SEQUENCE</scope>
    <source>
        <tissue evidence="1">Leaves</tissue>
    </source>
</reference>
<evidence type="ECO:0000313" key="2">
    <source>
        <dbReference type="Proteomes" id="UP000619265"/>
    </source>
</evidence>
<accession>A0A833U399</accession>
<organism evidence="1 2">
    <name type="scientific">Juglans regia</name>
    <name type="common">English walnut</name>
    <dbReference type="NCBI Taxonomy" id="51240"/>
    <lineage>
        <taxon>Eukaryota</taxon>
        <taxon>Viridiplantae</taxon>
        <taxon>Streptophyta</taxon>
        <taxon>Embryophyta</taxon>
        <taxon>Tracheophyta</taxon>
        <taxon>Spermatophyta</taxon>
        <taxon>Magnoliopsida</taxon>
        <taxon>eudicotyledons</taxon>
        <taxon>Gunneridae</taxon>
        <taxon>Pentapetalae</taxon>
        <taxon>rosids</taxon>
        <taxon>fabids</taxon>
        <taxon>Fagales</taxon>
        <taxon>Juglandaceae</taxon>
        <taxon>Juglans</taxon>
    </lineage>
</organism>
<protein>
    <submittedName>
        <fullName evidence="1">Uncharacterized protein</fullName>
    </submittedName>
</protein>
<sequence length="155" mass="17973">MWTAMARFGFNAGTEQLTQDYRGWIMASQVEQDVDCKGWNEKHALEGHSYNRPWNSSMYYFDNFCTWKTDLEDHQQALQAKSYTLLGDSKICTEELMEVMEKHGVAGEVSCKMMQPLDAGGFGFDDAKLTVYLIEYDDLEKIDHHEYGKISVFWP</sequence>
<dbReference type="EMBL" id="LIHL02000012">
    <property type="protein sequence ID" value="KAF5452179.1"/>
    <property type="molecule type" value="Genomic_DNA"/>
</dbReference>